<feature type="compositionally biased region" description="Low complexity" evidence="1">
    <location>
        <begin position="132"/>
        <end position="145"/>
    </location>
</feature>
<comment type="caution">
    <text evidence="2">The sequence shown here is derived from an EMBL/GenBank/DDBJ whole genome shotgun (WGS) entry which is preliminary data.</text>
</comment>
<feature type="region of interest" description="Disordered" evidence="1">
    <location>
        <begin position="127"/>
        <end position="146"/>
    </location>
</feature>
<accession>A0AAV6Q7U7</accession>
<name>A0AAV6Q7U7_SOLSE</name>
<dbReference type="EMBL" id="JAGKHQ010000019">
    <property type="protein sequence ID" value="KAG7483139.1"/>
    <property type="molecule type" value="Genomic_DNA"/>
</dbReference>
<protein>
    <submittedName>
        <fullName evidence="2">Uncharacterized protein</fullName>
    </submittedName>
</protein>
<evidence type="ECO:0000256" key="1">
    <source>
        <dbReference type="SAM" id="MobiDB-lite"/>
    </source>
</evidence>
<gene>
    <name evidence="2" type="ORF">JOB18_040375</name>
</gene>
<dbReference type="Proteomes" id="UP000693946">
    <property type="component" value="Linkage Group LG7"/>
</dbReference>
<organism evidence="2 3">
    <name type="scientific">Solea senegalensis</name>
    <name type="common">Senegalese sole</name>
    <dbReference type="NCBI Taxonomy" id="28829"/>
    <lineage>
        <taxon>Eukaryota</taxon>
        <taxon>Metazoa</taxon>
        <taxon>Chordata</taxon>
        <taxon>Craniata</taxon>
        <taxon>Vertebrata</taxon>
        <taxon>Euteleostomi</taxon>
        <taxon>Actinopterygii</taxon>
        <taxon>Neopterygii</taxon>
        <taxon>Teleostei</taxon>
        <taxon>Neoteleostei</taxon>
        <taxon>Acanthomorphata</taxon>
        <taxon>Carangaria</taxon>
        <taxon>Pleuronectiformes</taxon>
        <taxon>Pleuronectoidei</taxon>
        <taxon>Soleidae</taxon>
        <taxon>Solea</taxon>
    </lineage>
</organism>
<evidence type="ECO:0000313" key="2">
    <source>
        <dbReference type="EMBL" id="KAG7483139.1"/>
    </source>
</evidence>
<dbReference type="AlphaFoldDB" id="A0AAV6Q7U7"/>
<reference evidence="2 3" key="1">
    <citation type="journal article" date="2021" name="Sci. Rep.">
        <title>Chromosome anchoring in Senegalese sole (Solea senegalensis) reveals sex-associated markers and genome rearrangements in flatfish.</title>
        <authorList>
            <person name="Guerrero-Cozar I."/>
            <person name="Gomez-Garrido J."/>
            <person name="Berbel C."/>
            <person name="Martinez-Blanch J.F."/>
            <person name="Alioto T."/>
            <person name="Claros M.G."/>
            <person name="Gagnaire P.A."/>
            <person name="Manchado M."/>
        </authorList>
    </citation>
    <scope>NUCLEOTIDE SEQUENCE [LARGE SCALE GENOMIC DNA]</scope>
    <source>
        <strain evidence="2">Sse05_10M</strain>
    </source>
</reference>
<evidence type="ECO:0000313" key="3">
    <source>
        <dbReference type="Proteomes" id="UP000693946"/>
    </source>
</evidence>
<sequence length="193" mass="21246">MRDGLATRRRALTAKPYAPESEKCLSICEPGVTQHLCLVLGSKNSTVALKGFCLLRGTMHNGWTKSRAGVFLLLQATKKMLDYETVLRHLDNLTVSLQDGGVMKEEAEPQRHEEQTAPWIMSSLLAEDPHQSSPHSSSGLSTGHTMQRHLTSCGSPMFCELESSLSSRSHNPVPVIKSSQDPIEQLLNSHCLI</sequence>
<proteinExistence type="predicted"/>
<keyword evidence="3" id="KW-1185">Reference proteome</keyword>